<dbReference type="KEGG" id="dko:I596_3294"/>
<dbReference type="EMBL" id="CP015249">
    <property type="protein sequence ID" value="ANB19283.1"/>
    <property type="molecule type" value="Genomic_DNA"/>
</dbReference>
<sequence length="38" mass="4282">MRYRCAGSATIRPPGRTKRTDPVHRIRDSSGRYVGGFC</sequence>
<name>A0A160DYS9_9GAMM</name>
<reference evidence="2 3" key="1">
    <citation type="submission" date="2016-04" db="EMBL/GenBank/DDBJ databases">
        <title>Complete genome sequence of Dokdonella koreensis DS-123T.</title>
        <authorList>
            <person name="Kim J.F."/>
            <person name="Lee H."/>
            <person name="Kwak M.-J."/>
        </authorList>
    </citation>
    <scope>NUCLEOTIDE SEQUENCE [LARGE SCALE GENOMIC DNA]</scope>
    <source>
        <strain evidence="2 3">DS-123</strain>
    </source>
</reference>
<dbReference type="Proteomes" id="UP000076830">
    <property type="component" value="Chromosome"/>
</dbReference>
<organism evidence="2 3">
    <name type="scientific">Dokdonella koreensis DS-123</name>
    <dbReference type="NCBI Taxonomy" id="1300342"/>
    <lineage>
        <taxon>Bacteria</taxon>
        <taxon>Pseudomonadati</taxon>
        <taxon>Pseudomonadota</taxon>
        <taxon>Gammaproteobacteria</taxon>
        <taxon>Lysobacterales</taxon>
        <taxon>Rhodanobacteraceae</taxon>
        <taxon>Dokdonella</taxon>
    </lineage>
</organism>
<accession>A0A160DYS9</accession>
<evidence type="ECO:0000256" key="1">
    <source>
        <dbReference type="SAM" id="MobiDB-lite"/>
    </source>
</evidence>
<dbReference type="AlphaFoldDB" id="A0A160DYS9"/>
<gene>
    <name evidence="2" type="ORF">I596_3294</name>
</gene>
<evidence type="ECO:0000313" key="3">
    <source>
        <dbReference type="Proteomes" id="UP000076830"/>
    </source>
</evidence>
<feature type="region of interest" description="Disordered" evidence="1">
    <location>
        <begin position="1"/>
        <end position="23"/>
    </location>
</feature>
<dbReference type="STRING" id="1300342.I596_3294"/>
<proteinExistence type="predicted"/>
<protein>
    <submittedName>
        <fullName evidence="2">Uncharacterized protein</fullName>
    </submittedName>
</protein>
<keyword evidence="3" id="KW-1185">Reference proteome</keyword>
<evidence type="ECO:0000313" key="2">
    <source>
        <dbReference type="EMBL" id="ANB19283.1"/>
    </source>
</evidence>